<sequence length="153" mass="17648">MILNSNEKCMLLGRQACREMGGKLRKKPEESFELTRWNEHLTEAKRKRLLMEEKREGKSVAAKRKSTVTYEKNVKRVKVSDENQSFEETKRNEGGEEENSKDHGQQPGRKGCPMEKEDPEIIVMEDPVKKNTDADLSRESAVKVREIKGNISK</sequence>
<feature type="compositionally biased region" description="Basic and acidic residues" evidence="1">
    <location>
        <begin position="126"/>
        <end position="141"/>
    </location>
</feature>
<keyword evidence="3" id="KW-1185">Reference proteome</keyword>
<name>A0AAV2MX78_9HYME</name>
<evidence type="ECO:0000313" key="2">
    <source>
        <dbReference type="EMBL" id="CAL1671827.1"/>
    </source>
</evidence>
<dbReference type="Proteomes" id="UP001497644">
    <property type="component" value="Unassembled WGS sequence"/>
</dbReference>
<evidence type="ECO:0000313" key="3">
    <source>
        <dbReference type="Proteomes" id="UP001497644"/>
    </source>
</evidence>
<evidence type="ECO:0000256" key="1">
    <source>
        <dbReference type="SAM" id="MobiDB-lite"/>
    </source>
</evidence>
<feature type="region of interest" description="Disordered" evidence="1">
    <location>
        <begin position="76"/>
        <end position="141"/>
    </location>
</feature>
<feature type="compositionally biased region" description="Basic and acidic residues" evidence="1">
    <location>
        <begin position="76"/>
        <end position="104"/>
    </location>
</feature>
<comment type="caution">
    <text evidence="2">The sequence shown here is derived from an EMBL/GenBank/DDBJ whole genome shotgun (WGS) entry which is preliminary data.</text>
</comment>
<protein>
    <submittedName>
        <fullName evidence="2">Uncharacterized protein</fullName>
    </submittedName>
</protein>
<gene>
    <name evidence="2" type="ORF">LPLAT_LOCUS5247</name>
</gene>
<dbReference type="EMBL" id="CAXIPU020000424">
    <property type="protein sequence ID" value="CAL1671827.1"/>
    <property type="molecule type" value="Genomic_DNA"/>
</dbReference>
<reference evidence="2" key="1">
    <citation type="submission" date="2024-04" db="EMBL/GenBank/DDBJ databases">
        <authorList>
            <consortium name="Molecular Ecology Group"/>
        </authorList>
    </citation>
    <scope>NUCLEOTIDE SEQUENCE</scope>
</reference>
<accession>A0AAV2MX78</accession>
<organism evidence="2 3">
    <name type="scientific">Lasius platythorax</name>
    <dbReference type="NCBI Taxonomy" id="488582"/>
    <lineage>
        <taxon>Eukaryota</taxon>
        <taxon>Metazoa</taxon>
        <taxon>Ecdysozoa</taxon>
        <taxon>Arthropoda</taxon>
        <taxon>Hexapoda</taxon>
        <taxon>Insecta</taxon>
        <taxon>Pterygota</taxon>
        <taxon>Neoptera</taxon>
        <taxon>Endopterygota</taxon>
        <taxon>Hymenoptera</taxon>
        <taxon>Apocrita</taxon>
        <taxon>Aculeata</taxon>
        <taxon>Formicoidea</taxon>
        <taxon>Formicidae</taxon>
        <taxon>Formicinae</taxon>
        <taxon>Lasius</taxon>
        <taxon>Lasius</taxon>
    </lineage>
</organism>
<dbReference type="AlphaFoldDB" id="A0AAV2MX78"/>
<proteinExistence type="predicted"/>